<gene>
    <name evidence="1" type="ORF">BU16DRAFT_530540</name>
</gene>
<dbReference type="AlphaFoldDB" id="A0A6A6QG46"/>
<organism evidence="1 2">
    <name type="scientific">Lophium mytilinum</name>
    <dbReference type="NCBI Taxonomy" id="390894"/>
    <lineage>
        <taxon>Eukaryota</taxon>
        <taxon>Fungi</taxon>
        <taxon>Dikarya</taxon>
        <taxon>Ascomycota</taxon>
        <taxon>Pezizomycotina</taxon>
        <taxon>Dothideomycetes</taxon>
        <taxon>Pleosporomycetidae</taxon>
        <taxon>Mytilinidiales</taxon>
        <taxon>Mytilinidiaceae</taxon>
        <taxon>Lophium</taxon>
    </lineage>
</organism>
<accession>A0A6A6QG46</accession>
<name>A0A6A6QG46_9PEZI</name>
<dbReference type="EMBL" id="MU004196">
    <property type="protein sequence ID" value="KAF2490960.1"/>
    <property type="molecule type" value="Genomic_DNA"/>
</dbReference>
<proteinExistence type="predicted"/>
<protein>
    <submittedName>
        <fullName evidence="1">Uncharacterized protein</fullName>
    </submittedName>
</protein>
<evidence type="ECO:0000313" key="2">
    <source>
        <dbReference type="Proteomes" id="UP000799750"/>
    </source>
</evidence>
<keyword evidence="2" id="KW-1185">Reference proteome</keyword>
<sequence length="63" mass="7387">MRDVEASRRRREANERYFRRVNAGVLEVVEKLEVVARMMKGVELESKEIWRDSESVETGSMVS</sequence>
<evidence type="ECO:0000313" key="1">
    <source>
        <dbReference type="EMBL" id="KAF2490960.1"/>
    </source>
</evidence>
<dbReference type="Proteomes" id="UP000799750">
    <property type="component" value="Unassembled WGS sequence"/>
</dbReference>
<reference evidence="1" key="1">
    <citation type="journal article" date="2020" name="Stud. Mycol.">
        <title>101 Dothideomycetes genomes: a test case for predicting lifestyles and emergence of pathogens.</title>
        <authorList>
            <person name="Haridas S."/>
            <person name="Albert R."/>
            <person name="Binder M."/>
            <person name="Bloem J."/>
            <person name="Labutti K."/>
            <person name="Salamov A."/>
            <person name="Andreopoulos B."/>
            <person name="Baker S."/>
            <person name="Barry K."/>
            <person name="Bills G."/>
            <person name="Bluhm B."/>
            <person name="Cannon C."/>
            <person name="Castanera R."/>
            <person name="Culley D."/>
            <person name="Daum C."/>
            <person name="Ezra D."/>
            <person name="Gonzalez J."/>
            <person name="Henrissat B."/>
            <person name="Kuo A."/>
            <person name="Liang C."/>
            <person name="Lipzen A."/>
            <person name="Lutzoni F."/>
            <person name="Magnuson J."/>
            <person name="Mondo S."/>
            <person name="Nolan M."/>
            <person name="Ohm R."/>
            <person name="Pangilinan J."/>
            <person name="Park H.-J."/>
            <person name="Ramirez L."/>
            <person name="Alfaro M."/>
            <person name="Sun H."/>
            <person name="Tritt A."/>
            <person name="Yoshinaga Y."/>
            <person name="Zwiers L.-H."/>
            <person name="Turgeon B."/>
            <person name="Goodwin S."/>
            <person name="Spatafora J."/>
            <person name="Crous P."/>
            <person name="Grigoriev I."/>
        </authorList>
    </citation>
    <scope>NUCLEOTIDE SEQUENCE</scope>
    <source>
        <strain evidence="1">CBS 269.34</strain>
    </source>
</reference>